<organism evidence="2 3">
    <name type="scientific">Streptomyces chengmaiensis</name>
    <dbReference type="NCBI Taxonomy" id="3040919"/>
    <lineage>
        <taxon>Bacteria</taxon>
        <taxon>Bacillati</taxon>
        <taxon>Actinomycetota</taxon>
        <taxon>Actinomycetes</taxon>
        <taxon>Kitasatosporales</taxon>
        <taxon>Streptomycetaceae</taxon>
        <taxon>Streptomyces</taxon>
    </lineage>
</organism>
<gene>
    <name evidence="2" type="ORF">QCN29_35425</name>
</gene>
<name>A0ABT6I0L3_9ACTN</name>
<dbReference type="EMBL" id="JARWBG010000093">
    <property type="protein sequence ID" value="MDH2393954.1"/>
    <property type="molecule type" value="Genomic_DNA"/>
</dbReference>
<accession>A0ABT6I0L3</accession>
<evidence type="ECO:0000313" key="3">
    <source>
        <dbReference type="Proteomes" id="UP001223144"/>
    </source>
</evidence>
<dbReference type="RefSeq" id="WP_279933339.1">
    <property type="nucleotide sequence ID" value="NZ_JARWBG010000093.1"/>
</dbReference>
<reference evidence="2 3" key="1">
    <citation type="submission" date="2023-04" db="EMBL/GenBank/DDBJ databases">
        <title>Streptomyces chengmaiensis sp. nov. isolated from the stem of mangrove plant in Hainan.</title>
        <authorList>
            <person name="Huang X."/>
            <person name="Zhou S."/>
            <person name="Chu X."/>
            <person name="Xie Y."/>
            <person name="Lin Y."/>
        </authorList>
    </citation>
    <scope>NUCLEOTIDE SEQUENCE [LARGE SCALE GENOMIC DNA]</scope>
    <source>
        <strain evidence="2 3">HNM0663</strain>
    </source>
</reference>
<evidence type="ECO:0000256" key="1">
    <source>
        <dbReference type="SAM" id="Phobius"/>
    </source>
</evidence>
<feature type="transmembrane region" description="Helical" evidence="1">
    <location>
        <begin position="53"/>
        <end position="74"/>
    </location>
</feature>
<keyword evidence="1" id="KW-1133">Transmembrane helix</keyword>
<comment type="caution">
    <text evidence="2">The sequence shown here is derived from an EMBL/GenBank/DDBJ whole genome shotgun (WGS) entry which is preliminary data.</text>
</comment>
<keyword evidence="1" id="KW-0812">Transmembrane</keyword>
<keyword evidence="3" id="KW-1185">Reference proteome</keyword>
<dbReference type="Proteomes" id="UP001223144">
    <property type="component" value="Unassembled WGS sequence"/>
</dbReference>
<keyword evidence="1" id="KW-0472">Membrane</keyword>
<protein>
    <submittedName>
        <fullName evidence="2">Uncharacterized protein</fullName>
    </submittedName>
</protein>
<sequence length="84" mass="8885">MARWISQPAKALAEPRSPATMVIMAVSITGRDTDVQMPIPTPPTSPAAVPHTAYIGIAAVFGDACTVVAVVIVLPRSVTFRSRR</sequence>
<evidence type="ECO:0000313" key="2">
    <source>
        <dbReference type="EMBL" id="MDH2393954.1"/>
    </source>
</evidence>
<proteinExistence type="predicted"/>